<evidence type="ECO:0000259" key="2">
    <source>
        <dbReference type="Pfam" id="PF07833"/>
    </source>
</evidence>
<feature type="signal peptide" evidence="1">
    <location>
        <begin position="1"/>
        <end position="23"/>
    </location>
</feature>
<keyword evidence="4" id="KW-1185">Reference proteome</keyword>
<dbReference type="Pfam" id="PF07833">
    <property type="entry name" value="Cu_amine_oxidN1"/>
    <property type="match status" value="1"/>
</dbReference>
<gene>
    <name evidence="3" type="ORF">I8J29_32105</name>
</gene>
<sequence>MSFNRLRTAALAVLLAFGAAASAGPAADAAATRSAVDADEDVAAVPAAPALPAFGIAAGDVAAVHFHQADQRYLPLFASRGADHDAIAKTASVVNRLIGKAELTKERLEGEEHFFAVGADIDLAGETDLSLEFKDRQHVLLYYGPDVYLAADNAAMDDLATLMALPPRSTISTLEPAIGGTLAIRGSDGFGQSGIVNVFVETPGASGGYTTAKGTYFPSKRALLVYSGPMREARYALTFVLPAYGETIDGAFKPVLPGEYSLDLVTDAGNPSFPVRVAAPAGPQLAINGVPAGGTALAPVVSNGAMLLPMRALAEAFGWRVTWDAAHKAAMIASQPKPPAVNPGGAGELSLWVNGKRLTGANAKPVLVKGSVYLPLRATAGALGLGLTWTPAVNGALLTFKPAPLREGAYAGDPRKLAAVKVLNGYVEALNARDGAALEKLFAKDVLPAPDFGVIGQRLITGIRAVTFQNRPGGALLADVTFGYLFDPRGNRTGGAGLVLTQEDGAWRIADVD</sequence>
<reference evidence="3 4" key="1">
    <citation type="submission" date="2021-03" db="EMBL/GenBank/DDBJ databases">
        <title>Paenibacillus artemisicola MWE-103 whole genome sequence.</title>
        <authorList>
            <person name="Ham Y.J."/>
        </authorList>
    </citation>
    <scope>NUCLEOTIDE SEQUENCE [LARGE SCALE GENOMIC DNA]</scope>
    <source>
        <strain evidence="3 4">MWE-103</strain>
    </source>
</reference>
<keyword evidence="1" id="KW-0732">Signal</keyword>
<dbReference type="RefSeq" id="WP_208851347.1">
    <property type="nucleotide sequence ID" value="NZ_JAGGDJ010000077.1"/>
</dbReference>
<comment type="caution">
    <text evidence="3">The sequence shown here is derived from an EMBL/GenBank/DDBJ whole genome shotgun (WGS) entry which is preliminary data.</text>
</comment>
<proteinExistence type="predicted"/>
<dbReference type="InterPro" id="IPR036582">
    <property type="entry name" value="Mao_N_sf"/>
</dbReference>
<feature type="domain" description="Copper amine oxidase-like N-terminal" evidence="2">
    <location>
        <begin position="295"/>
        <end position="391"/>
    </location>
</feature>
<evidence type="ECO:0000256" key="1">
    <source>
        <dbReference type="SAM" id="SignalP"/>
    </source>
</evidence>
<evidence type="ECO:0000313" key="4">
    <source>
        <dbReference type="Proteomes" id="UP000670947"/>
    </source>
</evidence>
<evidence type="ECO:0000313" key="3">
    <source>
        <dbReference type="EMBL" id="MBO7748825.1"/>
    </source>
</evidence>
<name>A0ABS3WL20_9BACL</name>
<dbReference type="Proteomes" id="UP000670947">
    <property type="component" value="Unassembled WGS sequence"/>
</dbReference>
<dbReference type="Gene3D" id="3.30.457.10">
    <property type="entry name" value="Copper amine oxidase-like, N-terminal domain"/>
    <property type="match status" value="1"/>
</dbReference>
<accession>A0ABS3WL20</accession>
<dbReference type="EMBL" id="JAGGDJ010000077">
    <property type="protein sequence ID" value="MBO7748825.1"/>
    <property type="molecule type" value="Genomic_DNA"/>
</dbReference>
<feature type="chain" id="PRO_5045756810" evidence="1">
    <location>
        <begin position="24"/>
        <end position="513"/>
    </location>
</feature>
<dbReference type="SUPFAM" id="SSF55383">
    <property type="entry name" value="Copper amine oxidase, domain N"/>
    <property type="match status" value="1"/>
</dbReference>
<protein>
    <submittedName>
        <fullName evidence="3">Copper amine oxidase N-terminal domain-containing protein</fullName>
    </submittedName>
</protein>
<organism evidence="3 4">
    <name type="scientific">Paenibacillus artemisiicola</name>
    <dbReference type="NCBI Taxonomy" id="1172618"/>
    <lineage>
        <taxon>Bacteria</taxon>
        <taxon>Bacillati</taxon>
        <taxon>Bacillota</taxon>
        <taxon>Bacilli</taxon>
        <taxon>Bacillales</taxon>
        <taxon>Paenibacillaceae</taxon>
        <taxon>Paenibacillus</taxon>
    </lineage>
</organism>
<dbReference type="InterPro" id="IPR012854">
    <property type="entry name" value="Cu_amine_oxidase-like_N"/>
</dbReference>